<dbReference type="Pfam" id="PF00505">
    <property type="entry name" value="HMG_box"/>
    <property type="match status" value="1"/>
</dbReference>
<feature type="region of interest" description="Disordered" evidence="4">
    <location>
        <begin position="41"/>
        <end position="60"/>
    </location>
</feature>
<dbReference type="SMART" id="SM00398">
    <property type="entry name" value="HMG"/>
    <property type="match status" value="1"/>
</dbReference>
<feature type="DNA-binding region" description="HMG box" evidence="3">
    <location>
        <begin position="58"/>
        <end position="126"/>
    </location>
</feature>
<keyword evidence="2 3" id="KW-0539">Nucleus</keyword>
<evidence type="ECO:0000259" key="5">
    <source>
        <dbReference type="PROSITE" id="PS50118"/>
    </source>
</evidence>
<dbReference type="OrthoDB" id="6247875at2759"/>
<feature type="region of interest" description="Disordered" evidence="4">
    <location>
        <begin position="122"/>
        <end position="179"/>
    </location>
</feature>
<dbReference type="GO" id="GO:0005634">
    <property type="term" value="C:nucleus"/>
    <property type="evidence" value="ECO:0007669"/>
    <property type="project" value="UniProtKB-UniRule"/>
</dbReference>
<organism evidence="6 7">
    <name type="scientific">Dentiscutata erythropus</name>
    <dbReference type="NCBI Taxonomy" id="1348616"/>
    <lineage>
        <taxon>Eukaryota</taxon>
        <taxon>Fungi</taxon>
        <taxon>Fungi incertae sedis</taxon>
        <taxon>Mucoromycota</taxon>
        <taxon>Glomeromycotina</taxon>
        <taxon>Glomeromycetes</taxon>
        <taxon>Diversisporales</taxon>
        <taxon>Gigasporaceae</taxon>
        <taxon>Dentiscutata</taxon>
    </lineage>
</organism>
<feature type="compositionally biased region" description="Basic and acidic residues" evidence="4">
    <location>
        <begin position="47"/>
        <end position="57"/>
    </location>
</feature>
<dbReference type="PROSITE" id="PS50118">
    <property type="entry name" value="HMG_BOX_2"/>
    <property type="match status" value="1"/>
</dbReference>
<evidence type="ECO:0000313" key="6">
    <source>
        <dbReference type="EMBL" id="CAG8688637.1"/>
    </source>
</evidence>
<dbReference type="CDD" id="cd01389">
    <property type="entry name" value="HMG-box_ROX1-like"/>
    <property type="match status" value="1"/>
</dbReference>
<evidence type="ECO:0000313" key="7">
    <source>
        <dbReference type="Proteomes" id="UP000789405"/>
    </source>
</evidence>
<reference evidence="6" key="1">
    <citation type="submission" date="2021-06" db="EMBL/GenBank/DDBJ databases">
        <authorList>
            <person name="Kallberg Y."/>
            <person name="Tangrot J."/>
            <person name="Rosling A."/>
        </authorList>
    </citation>
    <scope>NUCLEOTIDE SEQUENCE</scope>
    <source>
        <strain evidence="6">MA453B</strain>
    </source>
</reference>
<dbReference type="GO" id="GO:0000978">
    <property type="term" value="F:RNA polymerase II cis-regulatory region sequence-specific DNA binding"/>
    <property type="evidence" value="ECO:0007669"/>
    <property type="project" value="TreeGrafter"/>
</dbReference>
<dbReference type="Proteomes" id="UP000789405">
    <property type="component" value="Unassembled WGS sequence"/>
</dbReference>
<evidence type="ECO:0000256" key="4">
    <source>
        <dbReference type="SAM" id="MobiDB-lite"/>
    </source>
</evidence>
<dbReference type="EMBL" id="CAJVPY010007908">
    <property type="protein sequence ID" value="CAG8688637.1"/>
    <property type="molecule type" value="Genomic_DNA"/>
</dbReference>
<comment type="caution">
    <text evidence="6">The sequence shown here is derived from an EMBL/GenBank/DDBJ whole genome shotgun (WGS) entry which is preliminary data.</text>
</comment>
<dbReference type="Gene3D" id="1.10.30.10">
    <property type="entry name" value="High mobility group box domain"/>
    <property type="match status" value="1"/>
</dbReference>
<dbReference type="SUPFAM" id="SSF47095">
    <property type="entry name" value="HMG-box"/>
    <property type="match status" value="1"/>
</dbReference>
<keyword evidence="1 3" id="KW-0238">DNA-binding</keyword>
<dbReference type="GO" id="GO:0000981">
    <property type="term" value="F:DNA-binding transcription factor activity, RNA polymerase II-specific"/>
    <property type="evidence" value="ECO:0007669"/>
    <property type="project" value="TreeGrafter"/>
</dbReference>
<dbReference type="AlphaFoldDB" id="A0A9N9HHQ4"/>
<sequence>MESSNFQFFLNISHSFYEEFLRIHPPIELTIKRDELISPSIDSRNASNHDKNPEKYKTPRPLNSFMLFRKNFQAELKSLGVDIKNGTISRLASKIWKEQPDPVKNYFKIAAEAASKIHKEKNPSYRYSPQKNRKKVKSNKISKKAPKIETNRSPFPNYDQRPEDIPRSNNLNGDPNEEEIFSQNLVKYTNVPL</sequence>
<feature type="domain" description="HMG box" evidence="5">
    <location>
        <begin position="58"/>
        <end position="126"/>
    </location>
</feature>
<feature type="compositionally biased region" description="Basic residues" evidence="4">
    <location>
        <begin position="131"/>
        <end position="145"/>
    </location>
</feature>
<evidence type="ECO:0000256" key="1">
    <source>
        <dbReference type="ARBA" id="ARBA00023125"/>
    </source>
</evidence>
<gene>
    <name evidence="6" type="ORF">DERYTH_LOCUS12224</name>
</gene>
<evidence type="ECO:0000256" key="2">
    <source>
        <dbReference type="ARBA" id="ARBA00023242"/>
    </source>
</evidence>
<protein>
    <submittedName>
        <fullName evidence="6">14012_t:CDS:1</fullName>
    </submittedName>
</protein>
<keyword evidence="7" id="KW-1185">Reference proteome</keyword>
<name>A0A9N9HHQ4_9GLOM</name>
<dbReference type="PANTHER" id="PTHR45789:SF2">
    <property type="entry name" value="FI18025P1"/>
    <property type="match status" value="1"/>
</dbReference>
<dbReference type="InterPro" id="IPR036910">
    <property type="entry name" value="HMG_box_dom_sf"/>
</dbReference>
<dbReference type="InterPro" id="IPR009071">
    <property type="entry name" value="HMG_box_dom"/>
</dbReference>
<evidence type="ECO:0000256" key="3">
    <source>
        <dbReference type="PROSITE-ProRule" id="PRU00267"/>
    </source>
</evidence>
<dbReference type="PANTHER" id="PTHR45789">
    <property type="entry name" value="FI18025P1"/>
    <property type="match status" value="1"/>
</dbReference>
<proteinExistence type="predicted"/>
<accession>A0A9N9HHQ4</accession>
<dbReference type="InterPro" id="IPR051356">
    <property type="entry name" value="SOX/SOX-like_TF"/>
</dbReference>